<gene>
    <name evidence="1" type="ORF">D9758_006161</name>
</gene>
<dbReference type="Gene3D" id="2.170.15.10">
    <property type="entry name" value="Proaerolysin, chain A, domain 3"/>
    <property type="match status" value="1"/>
</dbReference>
<accession>A0A8H5LLE8</accession>
<name>A0A8H5LLE8_9AGAR</name>
<protein>
    <submittedName>
        <fullName evidence="1">Uncharacterized protein</fullName>
    </submittedName>
</protein>
<evidence type="ECO:0000313" key="2">
    <source>
        <dbReference type="Proteomes" id="UP000559256"/>
    </source>
</evidence>
<sequence length="255" mass="27378">MGVTLAKSRSVRAFLCFHVSLIKVTCSRCQPIYLPSSPLLLISLETMRCTSFFALVALAAATSAATISTVDKRKNVDRPDPANLDHCPGHATGDADTCTFESESQGADAVLEHIVGSPVDNCKGGTDDIKTTIGGDTSVAQTWKYGISAGFSADGGEELPIGVSFESSDTWSNTDAKTFRQNIDVTIQPGKKAALIAKVTHKTFFGRVRLNYGDPSGEPGANDYHYVWYNNGVGSVQPTDQVTYDQRIVNCDQDI</sequence>
<comment type="caution">
    <text evidence="1">The sequence shown here is derived from an EMBL/GenBank/DDBJ whole genome shotgun (WGS) entry which is preliminary data.</text>
</comment>
<proteinExistence type="predicted"/>
<reference evidence="1 2" key="1">
    <citation type="journal article" date="2020" name="ISME J.">
        <title>Uncovering the hidden diversity of litter-decomposition mechanisms in mushroom-forming fungi.</title>
        <authorList>
            <person name="Floudas D."/>
            <person name="Bentzer J."/>
            <person name="Ahren D."/>
            <person name="Johansson T."/>
            <person name="Persson P."/>
            <person name="Tunlid A."/>
        </authorList>
    </citation>
    <scope>NUCLEOTIDE SEQUENCE [LARGE SCALE GENOMIC DNA]</scope>
    <source>
        <strain evidence="1 2">CBS 291.85</strain>
    </source>
</reference>
<dbReference type="Proteomes" id="UP000559256">
    <property type="component" value="Unassembled WGS sequence"/>
</dbReference>
<evidence type="ECO:0000313" key="1">
    <source>
        <dbReference type="EMBL" id="KAF5361434.1"/>
    </source>
</evidence>
<dbReference type="EMBL" id="JAACJM010000040">
    <property type="protein sequence ID" value="KAF5361434.1"/>
    <property type="molecule type" value="Genomic_DNA"/>
</dbReference>
<dbReference type="AlphaFoldDB" id="A0A8H5LLE8"/>
<organism evidence="1 2">
    <name type="scientific">Tetrapyrgos nigripes</name>
    <dbReference type="NCBI Taxonomy" id="182062"/>
    <lineage>
        <taxon>Eukaryota</taxon>
        <taxon>Fungi</taxon>
        <taxon>Dikarya</taxon>
        <taxon>Basidiomycota</taxon>
        <taxon>Agaricomycotina</taxon>
        <taxon>Agaricomycetes</taxon>
        <taxon>Agaricomycetidae</taxon>
        <taxon>Agaricales</taxon>
        <taxon>Marasmiineae</taxon>
        <taxon>Marasmiaceae</taxon>
        <taxon>Tetrapyrgos</taxon>
    </lineage>
</organism>
<keyword evidence="2" id="KW-1185">Reference proteome</keyword>
<dbReference type="OrthoDB" id="2860144at2759"/>